<name>A0A160TCL4_9ZZZZ</name>
<sequence length="39" mass="4793">MGYVIFFGEVGVETKKEWIGHFLNIFYCEFAMKFWSYHH</sequence>
<organism evidence="1">
    <name type="scientific">hydrothermal vent metagenome</name>
    <dbReference type="NCBI Taxonomy" id="652676"/>
    <lineage>
        <taxon>unclassified sequences</taxon>
        <taxon>metagenomes</taxon>
        <taxon>ecological metagenomes</taxon>
    </lineage>
</organism>
<accession>A0A160TCL4</accession>
<reference evidence="1" key="1">
    <citation type="submission" date="2015-10" db="EMBL/GenBank/DDBJ databases">
        <authorList>
            <person name="Gilbert D.G."/>
        </authorList>
    </citation>
    <scope>NUCLEOTIDE SEQUENCE</scope>
</reference>
<dbReference type="EMBL" id="CZQC01000045">
    <property type="protein sequence ID" value="CUS41543.1"/>
    <property type="molecule type" value="Genomic_DNA"/>
</dbReference>
<protein>
    <submittedName>
        <fullName evidence="1">Uncharacterized protein</fullName>
    </submittedName>
</protein>
<gene>
    <name evidence="1" type="ORF">MGWOODY_Tha2340</name>
</gene>
<evidence type="ECO:0000313" key="1">
    <source>
        <dbReference type="EMBL" id="CUS41543.1"/>
    </source>
</evidence>
<proteinExistence type="predicted"/>
<dbReference type="AlphaFoldDB" id="A0A160TCL4"/>